<comment type="caution">
    <text evidence="1">Lacks conserved residue(s) required for the propagation of feature annotation.</text>
</comment>
<comment type="subcellular location">
    <subcellularLocation>
        <location evidence="1">Cell outer membrane</location>
    </subcellularLocation>
</comment>
<feature type="signal peptide" evidence="1">
    <location>
        <begin position="1"/>
        <end position="17"/>
    </location>
</feature>
<comment type="similarity">
    <text evidence="1">Belongs to the LptD family.</text>
</comment>
<feature type="chain" id="PRO_5033168479" description="LPS-assembly protein LptD" evidence="1">
    <location>
        <begin position="18"/>
        <end position="750"/>
    </location>
</feature>
<dbReference type="Proteomes" id="UP000564378">
    <property type="component" value="Unassembled WGS sequence"/>
</dbReference>
<dbReference type="Pfam" id="PF04453">
    <property type="entry name" value="LptD"/>
    <property type="match status" value="1"/>
</dbReference>
<keyword evidence="1" id="KW-0998">Cell outer membrane</keyword>
<sequence precursor="true">MTALPLLLIAQAVPAQAQEEAGGQLPDAVPTVQLSAEELPPLASPENPDEIVFSAQTVEFDSEADIVTAMGDVHMVREGMRLRADRVVWNRRTGAVEANGDVAIRSPAGESAYADSASLSDTLRDGMVENLLIVLENGGRLAARHGVRVDGVSTLTSAAYTPYRAYGYDGEPQEPSWRITAARIVHDPETNRIRYSNARFELFGVTVMALPAFSHPDGSTGGASGLLVPDLRLSRSNGLEVGLPYYLQLAPNRDLTITPRIYTEVLPAIEARYRHLAAEGAFQIGGMATYGTRREINPPAGFVSSGNEDFRGYIEANGRFQITPYWSASGSGRLTTDDTFLRRYDISRDDRLRSTVTLERIGRDSYFSLAGWAVQDLRVTSDAGQQPIALPVLDYRYRKKESIVGGTVNVRLNSLGIVRTDGQDTQRAFASAQWDLRRITALGQEVTLTALVRGDAYHSDENANTLTSFYRGEEGWQFRGIGAVAADIAWPFVGEIFGGVQRITPRIQFVATPPLSNLEVPNEDSRSIELETSNVFSLNRFPGNDRFEDGARITYGGEYRLDIPRFSLSTSIAQSYRLSREPALFPDGTGLAARFSDIVGRTDIRYGRFLALTHRFRLDKDNLELRRNEIDFSVGSRTTYGEIGYLRLNRDITFNVEDLRDREELRAAARVAIGNYWSLFGSAVVDLTSQREDPLSQSDGFEPVRTRLGFGYQDEGLEFGFTWRRDYDDTGDARRGNTFLLRFALTNLGR</sequence>
<keyword evidence="1" id="KW-0472">Membrane</keyword>
<dbReference type="EMBL" id="JACJVJ010000002">
    <property type="protein sequence ID" value="MBC2777892.1"/>
    <property type="molecule type" value="Genomic_DNA"/>
</dbReference>
<dbReference type="InterPro" id="IPR020889">
    <property type="entry name" value="LipoPS_assembly_LptD"/>
</dbReference>
<gene>
    <name evidence="1" type="primary">lptD</name>
    <name evidence="3" type="ORF">H6P80_09685</name>
</gene>
<dbReference type="InterPro" id="IPR050218">
    <property type="entry name" value="LptD"/>
</dbReference>
<proteinExistence type="inferred from homology"/>
<keyword evidence="4" id="KW-1185">Reference proteome</keyword>
<name>A0A842HY88_9SPHN</name>
<comment type="function">
    <text evidence="1">Involved in the assembly of lipopolysaccharide (LPS) at the surface of the outer membrane.</text>
</comment>
<feature type="domain" description="LptD C-terminal" evidence="2">
    <location>
        <begin position="310"/>
        <end position="677"/>
    </location>
</feature>
<dbReference type="PANTHER" id="PTHR30189">
    <property type="entry name" value="LPS-ASSEMBLY PROTEIN"/>
    <property type="match status" value="1"/>
</dbReference>
<evidence type="ECO:0000313" key="3">
    <source>
        <dbReference type="EMBL" id="MBC2777892.1"/>
    </source>
</evidence>
<dbReference type="HAMAP" id="MF_01411">
    <property type="entry name" value="LPS_assembly_LptD"/>
    <property type="match status" value="1"/>
</dbReference>
<dbReference type="PANTHER" id="PTHR30189:SF1">
    <property type="entry name" value="LPS-ASSEMBLY PROTEIN LPTD"/>
    <property type="match status" value="1"/>
</dbReference>
<evidence type="ECO:0000313" key="4">
    <source>
        <dbReference type="Proteomes" id="UP000564378"/>
    </source>
</evidence>
<evidence type="ECO:0000259" key="2">
    <source>
        <dbReference type="Pfam" id="PF04453"/>
    </source>
</evidence>
<comment type="subunit">
    <text evidence="1">Component of the lipopolysaccharide transport and assembly complex.</text>
</comment>
<reference evidence="3 4" key="1">
    <citation type="submission" date="2020-08" db="EMBL/GenBank/DDBJ databases">
        <title>Draft genome sequence of Parasphingopyxis sp. GrpM-11.</title>
        <authorList>
            <person name="Oh J."/>
            <person name="Roh D.-H."/>
        </authorList>
    </citation>
    <scope>NUCLEOTIDE SEQUENCE [LARGE SCALE GENOMIC DNA]</scope>
    <source>
        <strain evidence="3 4">GrpM-11</strain>
    </source>
</reference>
<accession>A0A842HY88</accession>
<dbReference type="Gene3D" id="2.60.450.10">
    <property type="entry name" value="Lipopolysaccharide (LPS) transport protein A like domain"/>
    <property type="match status" value="1"/>
</dbReference>
<organism evidence="3 4">
    <name type="scientific">Parasphingopyxis marina</name>
    <dbReference type="NCBI Taxonomy" id="2761622"/>
    <lineage>
        <taxon>Bacteria</taxon>
        <taxon>Pseudomonadati</taxon>
        <taxon>Pseudomonadota</taxon>
        <taxon>Alphaproteobacteria</taxon>
        <taxon>Sphingomonadales</taxon>
        <taxon>Sphingomonadaceae</taxon>
        <taxon>Parasphingopyxis</taxon>
    </lineage>
</organism>
<dbReference type="InterPro" id="IPR007543">
    <property type="entry name" value="LptD_C"/>
</dbReference>
<dbReference type="AlphaFoldDB" id="A0A842HY88"/>
<dbReference type="GO" id="GO:0015920">
    <property type="term" value="P:lipopolysaccharide transport"/>
    <property type="evidence" value="ECO:0007669"/>
    <property type="project" value="InterPro"/>
</dbReference>
<evidence type="ECO:0000256" key="1">
    <source>
        <dbReference type="HAMAP-Rule" id="MF_01411"/>
    </source>
</evidence>
<comment type="caution">
    <text evidence="3">The sequence shown here is derived from an EMBL/GenBank/DDBJ whole genome shotgun (WGS) entry which is preliminary data.</text>
</comment>
<dbReference type="RefSeq" id="WP_185802089.1">
    <property type="nucleotide sequence ID" value="NZ_JACJVJ010000002.1"/>
</dbReference>
<keyword evidence="1" id="KW-0732">Signal</keyword>
<dbReference type="GO" id="GO:0009279">
    <property type="term" value="C:cell outer membrane"/>
    <property type="evidence" value="ECO:0007669"/>
    <property type="project" value="UniProtKB-SubCell"/>
</dbReference>
<dbReference type="GO" id="GO:0043165">
    <property type="term" value="P:Gram-negative-bacterium-type cell outer membrane assembly"/>
    <property type="evidence" value="ECO:0007669"/>
    <property type="project" value="UniProtKB-UniRule"/>
</dbReference>
<protein>
    <recommendedName>
        <fullName evidence="1">LPS-assembly protein LptD</fullName>
    </recommendedName>
</protein>
<dbReference type="GO" id="GO:1990351">
    <property type="term" value="C:transporter complex"/>
    <property type="evidence" value="ECO:0007669"/>
    <property type="project" value="TreeGrafter"/>
</dbReference>